<dbReference type="Gene3D" id="3.10.290.30">
    <property type="entry name" value="MM3350-like"/>
    <property type="match status" value="1"/>
</dbReference>
<dbReference type="AlphaFoldDB" id="A0ABD5UWF8"/>
<organism evidence="3 4">
    <name type="scientific">Halopenitus salinus</name>
    <dbReference type="NCBI Taxonomy" id="1198295"/>
    <lineage>
        <taxon>Archaea</taxon>
        <taxon>Methanobacteriati</taxon>
        <taxon>Methanobacteriota</taxon>
        <taxon>Stenosarchaea group</taxon>
        <taxon>Halobacteria</taxon>
        <taxon>Halobacteriales</taxon>
        <taxon>Haloferacaceae</taxon>
        <taxon>Halopenitus</taxon>
    </lineage>
</organism>
<dbReference type="RefSeq" id="WP_379741860.1">
    <property type="nucleotide sequence ID" value="NZ_JBHSVN010000001.1"/>
</dbReference>
<dbReference type="Proteomes" id="UP001596296">
    <property type="component" value="Unassembled WGS sequence"/>
</dbReference>
<feature type="domain" description="Plasmid pRiA4b Orf3-like" evidence="2">
    <location>
        <begin position="11"/>
        <end position="134"/>
    </location>
</feature>
<gene>
    <name evidence="3" type="ORF">ACFQE9_06050</name>
</gene>
<feature type="region of interest" description="Disordered" evidence="1">
    <location>
        <begin position="133"/>
        <end position="155"/>
    </location>
</feature>
<proteinExistence type="predicted"/>
<dbReference type="EMBL" id="JBHSXL010000005">
    <property type="protein sequence ID" value="MFC6892174.1"/>
    <property type="molecule type" value="Genomic_DNA"/>
</dbReference>
<dbReference type="InterPro" id="IPR012912">
    <property type="entry name" value="Plasmid_pRiA4b_Orf3-like"/>
</dbReference>
<evidence type="ECO:0000259" key="2">
    <source>
        <dbReference type="Pfam" id="PF07929"/>
    </source>
</evidence>
<sequence>MTTYRFRFKHDPEPTELWRDVVVGLDRTVDELQTVLNDAVGLDHEHLWFIGADETYWDSTVQYKRPTEIEESIGTSTEYDASETTIGEMADQLDLEVGDRICYLYDYGDEWRFYGILKSIDEDEAGDIHPQIVNETGAPVDQYVPPETDESSRTT</sequence>
<keyword evidence="4" id="KW-1185">Reference proteome</keyword>
<reference evidence="3 4" key="1">
    <citation type="journal article" date="2019" name="Int. J. Syst. Evol. Microbiol.">
        <title>The Global Catalogue of Microorganisms (GCM) 10K type strain sequencing project: providing services to taxonomists for standard genome sequencing and annotation.</title>
        <authorList>
            <consortium name="The Broad Institute Genomics Platform"/>
            <consortium name="The Broad Institute Genome Sequencing Center for Infectious Disease"/>
            <person name="Wu L."/>
            <person name="Ma J."/>
        </authorList>
    </citation>
    <scope>NUCLEOTIDE SEQUENCE [LARGE SCALE GENOMIC DNA]</scope>
    <source>
        <strain evidence="3 4">SKJ47</strain>
    </source>
</reference>
<comment type="caution">
    <text evidence="3">The sequence shown here is derived from an EMBL/GenBank/DDBJ whole genome shotgun (WGS) entry which is preliminary data.</text>
</comment>
<evidence type="ECO:0000313" key="4">
    <source>
        <dbReference type="Proteomes" id="UP001596296"/>
    </source>
</evidence>
<name>A0ABD5UWF8_9EURY</name>
<dbReference type="Pfam" id="PF07929">
    <property type="entry name" value="PRiA4_ORF3"/>
    <property type="match status" value="1"/>
</dbReference>
<evidence type="ECO:0000256" key="1">
    <source>
        <dbReference type="SAM" id="MobiDB-lite"/>
    </source>
</evidence>
<dbReference type="SUPFAM" id="SSF159941">
    <property type="entry name" value="MM3350-like"/>
    <property type="match status" value="1"/>
</dbReference>
<accession>A0ABD5UWF8</accession>
<evidence type="ECO:0000313" key="3">
    <source>
        <dbReference type="EMBL" id="MFC6892174.1"/>
    </source>
</evidence>
<protein>
    <recommendedName>
        <fullName evidence="2">Plasmid pRiA4b Orf3-like domain-containing protein</fullName>
    </recommendedName>
</protein>
<dbReference type="InterPro" id="IPR024047">
    <property type="entry name" value="MM3350-like_sf"/>
</dbReference>